<evidence type="ECO:0000313" key="3">
    <source>
        <dbReference type="EMBL" id="WEK13504.1"/>
    </source>
</evidence>
<proteinExistence type="predicted"/>
<dbReference type="Gene3D" id="1.25.40.10">
    <property type="entry name" value="Tetratricopeptide repeat domain"/>
    <property type="match status" value="1"/>
</dbReference>
<dbReference type="InterPro" id="IPR011990">
    <property type="entry name" value="TPR-like_helical_dom_sf"/>
</dbReference>
<dbReference type="Pfam" id="PF12770">
    <property type="entry name" value="CHAT"/>
    <property type="match status" value="1"/>
</dbReference>
<dbReference type="SUPFAM" id="SSF48452">
    <property type="entry name" value="TPR-like"/>
    <property type="match status" value="2"/>
</dbReference>
<feature type="domain" description="CHAT" evidence="2">
    <location>
        <begin position="595"/>
        <end position="817"/>
    </location>
</feature>
<dbReference type="InterPro" id="IPR019734">
    <property type="entry name" value="TPR_rpt"/>
</dbReference>
<evidence type="ECO:0000256" key="1">
    <source>
        <dbReference type="PROSITE-ProRule" id="PRU00339"/>
    </source>
</evidence>
<dbReference type="SMART" id="SM00028">
    <property type="entry name" value="TPR"/>
    <property type="match status" value="3"/>
</dbReference>
<dbReference type="EMBL" id="CP119321">
    <property type="protein sequence ID" value="WEK13504.1"/>
    <property type="molecule type" value="Genomic_DNA"/>
</dbReference>
<keyword evidence="1" id="KW-0802">TPR repeat</keyword>
<protein>
    <submittedName>
        <fullName evidence="3">CHAT domain-containing protein</fullName>
    </submittedName>
</protein>
<evidence type="ECO:0000313" key="4">
    <source>
        <dbReference type="Proteomes" id="UP001213972"/>
    </source>
</evidence>
<feature type="repeat" description="TPR" evidence="1">
    <location>
        <begin position="80"/>
        <end position="113"/>
    </location>
</feature>
<name>A0AAJ6B3Y4_9MICO</name>
<dbReference type="InterPro" id="IPR024983">
    <property type="entry name" value="CHAT_dom"/>
</dbReference>
<gene>
    <name evidence="3" type="ORF">P0Y48_13755</name>
</gene>
<organism evidence="3 4">
    <name type="scientific">Candidatus Microbacterium phytovorans</name>
    <dbReference type="NCBI Taxonomy" id="3121374"/>
    <lineage>
        <taxon>Bacteria</taxon>
        <taxon>Bacillati</taxon>
        <taxon>Actinomycetota</taxon>
        <taxon>Actinomycetes</taxon>
        <taxon>Micrococcales</taxon>
        <taxon>Microbacteriaceae</taxon>
        <taxon>Microbacterium</taxon>
    </lineage>
</organism>
<sequence length="831" mass="87532">MTPSADELYARGRELSAQRRYAEAADVLADAAAAAADPDLAARIIGTRAFALTQIGDAETGERTCRAALSDERIGAHTRGVLAGQLGSVLVHQGRLDEAIEWLGRAIDTIPDDPLAVANLRVNRSLVHMQRRDLAASFSDLERALAVYTEHGTAADIAETQHNLGYTALLAGDLVRAMREMSAARPVLADLSPANAAISDSDRAEVLRDAGLVTEAERLLEAAATAFGADGMPQARAEAELHLAASLLRHDPARAESVARVAADRFTEVGSASWAARADGIRLRALLSGGAMDRAGRIVADVDDRVDEAEVDGVARRLTGAGFANEATALRLARELWRARTGRPAARMPRVAPTSSLEVRLLAHEVRAARAVRVVGAAAHRGDAPSAAERHAAAGLDELATWQSSFGSLDLQTSVAMHGQGLLLTGIDAAVASARPERVFAWSERARQLSQQVVPLRPPPDPELAADLAKLRMLRADLPGADWLSDPRAVALGDRVRHHQWTRTGAADVEERLDLAVVQQRLDAATAVLAYVFGSAGLACLVVTSADAVLVGLPGWSEARAALPGLRADLDMAASVRTGPMSHVIRRSLSGRLADLSRALVEEPLRRAGDRRLVLTTPGVLAGVPWSMLPAFVGRTFTLAPSASRWARTRLRAPRTAGFAAGPRVARGGEEIAVAAAAWDAARRLPADAATVASVTELARDVDVLHVAAHGRHAADNPLFSGLELADGILFGYDIDQVRPVPRTVVLSACEVGRSSVRWGEEAIGMTRAWMHAGADCVIAAPVVVADDDACELLGAVHEGLAAGTVPAEALAAAQRSTGIVAPFQCHGSGF</sequence>
<reference evidence="3" key="1">
    <citation type="submission" date="2023-03" db="EMBL/GenBank/DDBJ databases">
        <title>Andean soil-derived lignocellulolytic bacterial consortium as a source of novel taxa and putative plastic-active enzymes.</title>
        <authorList>
            <person name="Diaz-Garcia L."/>
            <person name="Chuvochina M."/>
            <person name="Feuerriegel G."/>
            <person name="Bunk B."/>
            <person name="Sproer C."/>
            <person name="Streit W.R."/>
            <person name="Rodriguez L.M."/>
            <person name="Overmann J."/>
            <person name="Jimenez D.J."/>
        </authorList>
    </citation>
    <scope>NUCLEOTIDE SEQUENCE</scope>
    <source>
        <strain evidence="3">MAG 4610</strain>
    </source>
</reference>
<accession>A0AAJ6B3Y4</accession>
<dbReference type="Proteomes" id="UP001213972">
    <property type="component" value="Chromosome"/>
</dbReference>
<dbReference type="PROSITE" id="PS50005">
    <property type="entry name" value="TPR"/>
    <property type="match status" value="1"/>
</dbReference>
<dbReference type="AlphaFoldDB" id="A0AAJ6B3Y4"/>
<evidence type="ECO:0000259" key="2">
    <source>
        <dbReference type="Pfam" id="PF12770"/>
    </source>
</evidence>